<feature type="region of interest" description="Disordered" evidence="1">
    <location>
        <begin position="22"/>
        <end position="43"/>
    </location>
</feature>
<name>A0A916U3H0_9SPHI</name>
<proteinExistence type="predicted"/>
<dbReference type="Pfam" id="PF13628">
    <property type="entry name" value="DUF4142"/>
    <property type="match status" value="1"/>
</dbReference>
<gene>
    <name evidence="4" type="ORF">GCM10011387_10980</name>
</gene>
<keyword evidence="2" id="KW-0732">Signal</keyword>
<dbReference type="PANTHER" id="PTHR38593:SF1">
    <property type="entry name" value="BLR2558 PROTEIN"/>
    <property type="match status" value="1"/>
</dbReference>
<evidence type="ECO:0000256" key="2">
    <source>
        <dbReference type="SAM" id="SignalP"/>
    </source>
</evidence>
<evidence type="ECO:0000313" key="4">
    <source>
        <dbReference type="EMBL" id="GGC59169.1"/>
    </source>
</evidence>
<dbReference type="Gene3D" id="1.20.1260.10">
    <property type="match status" value="1"/>
</dbReference>
<evidence type="ECO:0000313" key="5">
    <source>
        <dbReference type="Proteomes" id="UP000651668"/>
    </source>
</evidence>
<accession>A0A916U3H0</accession>
<dbReference type="InterPro" id="IPR025419">
    <property type="entry name" value="DUF4142"/>
</dbReference>
<dbReference type="PROSITE" id="PS51257">
    <property type="entry name" value="PROKAR_LIPOPROTEIN"/>
    <property type="match status" value="1"/>
</dbReference>
<evidence type="ECO:0000259" key="3">
    <source>
        <dbReference type="Pfam" id="PF13628"/>
    </source>
</evidence>
<organism evidence="4 5">
    <name type="scientific">Pedobacter quisquiliarum</name>
    <dbReference type="NCBI Taxonomy" id="1834438"/>
    <lineage>
        <taxon>Bacteria</taxon>
        <taxon>Pseudomonadati</taxon>
        <taxon>Bacteroidota</taxon>
        <taxon>Sphingobacteriia</taxon>
        <taxon>Sphingobacteriales</taxon>
        <taxon>Sphingobacteriaceae</taxon>
        <taxon>Pedobacter</taxon>
    </lineage>
</organism>
<reference evidence="4" key="1">
    <citation type="journal article" date="2014" name="Int. J. Syst. Evol. Microbiol.">
        <title>Complete genome sequence of Corynebacterium casei LMG S-19264T (=DSM 44701T), isolated from a smear-ripened cheese.</title>
        <authorList>
            <consortium name="US DOE Joint Genome Institute (JGI-PGF)"/>
            <person name="Walter F."/>
            <person name="Albersmeier A."/>
            <person name="Kalinowski J."/>
            <person name="Ruckert C."/>
        </authorList>
    </citation>
    <scope>NUCLEOTIDE SEQUENCE</scope>
    <source>
        <strain evidence="4">CGMCC 1.15343</strain>
    </source>
</reference>
<evidence type="ECO:0000256" key="1">
    <source>
        <dbReference type="SAM" id="MobiDB-lite"/>
    </source>
</evidence>
<dbReference type="InterPro" id="IPR012347">
    <property type="entry name" value="Ferritin-like"/>
</dbReference>
<comment type="caution">
    <text evidence="4">The sequence shown here is derived from an EMBL/GenBank/DDBJ whole genome shotgun (WGS) entry which is preliminary data.</text>
</comment>
<feature type="compositionally biased region" description="Low complexity" evidence="1">
    <location>
        <begin position="30"/>
        <end position="43"/>
    </location>
</feature>
<dbReference type="Proteomes" id="UP000651668">
    <property type="component" value="Unassembled WGS sequence"/>
</dbReference>
<feature type="signal peptide" evidence="2">
    <location>
        <begin position="1"/>
        <end position="21"/>
    </location>
</feature>
<dbReference type="EMBL" id="BMIL01000003">
    <property type="protein sequence ID" value="GGC59169.1"/>
    <property type="molecule type" value="Genomic_DNA"/>
</dbReference>
<dbReference type="RefSeq" id="WP_188625849.1">
    <property type="nucleotide sequence ID" value="NZ_BMIL01000003.1"/>
</dbReference>
<sequence>MKKVFLAATFVAALMIQACNSGQNSTGSGDSSAMDSTTMGSTMDMTTDTSGMNPASSDPKDFMEKAAIGGMMEVEAGKIAQTQASSQSVKDFAALMVKDHSAANKELMGIASKKSVTLPASLPAAEQEHLDAMKKMSGAEFDKHYIGMMVQDHDKTVSLFKAGSKNPDAEVSGFATKTLPIIESHAQKATEIQGTMK</sequence>
<feature type="chain" id="PRO_5037985023" description="DUF4142 domain-containing protein" evidence="2">
    <location>
        <begin position="22"/>
        <end position="197"/>
    </location>
</feature>
<reference evidence="4" key="2">
    <citation type="submission" date="2020-09" db="EMBL/GenBank/DDBJ databases">
        <authorList>
            <person name="Sun Q."/>
            <person name="Zhou Y."/>
        </authorList>
    </citation>
    <scope>NUCLEOTIDE SEQUENCE</scope>
    <source>
        <strain evidence="4">CGMCC 1.15343</strain>
    </source>
</reference>
<feature type="domain" description="DUF4142" evidence="3">
    <location>
        <begin position="60"/>
        <end position="191"/>
    </location>
</feature>
<dbReference type="AlphaFoldDB" id="A0A916U3H0"/>
<keyword evidence="5" id="KW-1185">Reference proteome</keyword>
<protein>
    <recommendedName>
        <fullName evidence="3">DUF4142 domain-containing protein</fullName>
    </recommendedName>
</protein>
<dbReference type="PANTHER" id="PTHR38593">
    <property type="entry name" value="BLR2558 PROTEIN"/>
    <property type="match status" value="1"/>
</dbReference>